<name>A0A227J0R7_VIBPH</name>
<protein>
    <submittedName>
        <fullName evidence="1">Aldehyde-activating protein</fullName>
    </submittedName>
</protein>
<comment type="caution">
    <text evidence="1">The sequence shown here is derived from an EMBL/GenBank/DDBJ whole genome shotgun (WGS) entry which is preliminary data.</text>
</comment>
<gene>
    <name evidence="1" type="ORF">CA163_35895</name>
</gene>
<sequence length="31" mass="3501">MIKQVGNTQINPLHRLTCHCGKVELELTLPN</sequence>
<organism evidence="1 2">
    <name type="scientific">Vibrio parahaemolyticus</name>
    <dbReference type="NCBI Taxonomy" id="670"/>
    <lineage>
        <taxon>Bacteria</taxon>
        <taxon>Pseudomonadati</taxon>
        <taxon>Pseudomonadota</taxon>
        <taxon>Gammaproteobacteria</taxon>
        <taxon>Vibrionales</taxon>
        <taxon>Vibrionaceae</taxon>
        <taxon>Vibrio</taxon>
    </lineage>
</organism>
<accession>A0A227J0R7</accession>
<dbReference type="AlphaFoldDB" id="A0A227J0R7"/>
<proteinExistence type="predicted"/>
<dbReference type="Proteomes" id="UP000214596">
    <property type="component" value="Unassembled WGS sequence"/>
</dbReference>
<reference evidence="1 2" key="1">
    <citation type="journal article" date="2017" name="Appl. Environ. Microbiol.">
        <title>Parallel evolution of two clades of a major Atlantic endemic Vibrio parahaemolyticus pathogen lineage by independent acquisition of related pathogenicity islands.</title>
        <authorList>
            <person name="Xu F."/>
            <person name="Gonzalez-Escalona N."/>
            <person name="Drees K.P."/>
            <person name="Sebra R.P."/>
            <person name="Cooper V.S."/>
            <person name="Jones S.H."/>
            <person name="Whistler C.A."/>
        </authorList>
    </citation>
    <scope>NUCLEOTIDE SEQUENCE [LARGE SCALE GENOMIC DNA]</scope>
    <source>
        <strain evidence="1 2">MAVP-3</strain>
    </source>
</reference>
<evidence type="ECO:0000313" key="2">
    <source>
        <dbReference type="Proteomes" id="UP000214596"/>
    </source>
</evidence>
<dbReference type="EMBL" id="NIXT01004779">
    <property type="protein sequence ID" value="OXE28055.1"/>
    <property type="molecule type" value="Genomic_DNA"/>
</dbReference>
<evidence type="ECO:0000313" key="1">
    <source>
        <dbReference type="EMBL" id="OXE28055.1"/>
    </source>
</evidence>
<feature type="non-terminal residue" evidence="1">
    <location>
        <position position="31"/>
    </location>
</feature>